<dbReference type="EMBL" id="VTPC01001117">
    <property type="protein sequence ID" value="KAF2903069.1"/>
    <property type="molecule type" value="Genomic_DNA"/>
</dbReference>
<dbReference type="InterPro" id="IPR015943">
    <property type="entry name" value="WD40/YVTN_repeat-like_dom_sf"/>
</dbReference>
<dbReference type="Proteomes" id="UP000801492">
    <property type="component" value="Unassembled WGS sequence"/>
</dbReference>
<dbReference type="OrthoDB" id="4899631at2759"/>
<dbReference type="InterPro" id="IPR050630">
    <property type="entry name" value="WD_repeat_EMAP"/>
</dbReference>
<keyword evidence="3" id="KW-0677">Repeat</keyword>
<evidence type="ECO:0000313" key="7">
    <source>
        <dbReference type="Proteomes" id="UP000801492"/>
    </source>
</evidence>
<keyword evidence="2" id="KW-0853">WD repeat</keyword>
<dbReference type="InterPro" id="IPR036322">
    <property type="entry name" value="WD40_repeat_dom_sf"/>
</dbReference>
<evidence type="ECO:0000256" key="1">
    <source>
        <dbReference type="ARBA" id="ARBA00004138"/>
    </source>
</evidence>
<name>A0A8K0DC62_IGNLU</name>
<dbReference type="SMART" id="SM00320">
    <property type="entry name" value="WD40"/>
    <property type="match status" value="4"/>
</dbReference>
<protein>
    <recommendedName>
        <fullName evidence="5">Cilia- and flagella-associated protein 251</fullName>
    </recommendedName>
</protein>
<evidence type="ECO:0000256" key="3">
    <source>
        <dbReference type="ARBA" id="ARBA00022737"/>
    </source>
</evidence>
<organism evidence="6 7">
    <name type="scientific">Ignelater luminosus</name>
    <name type="common">Cucubano</name>
    <name type="synonym">Pyrophorus luminosus</name>
    <dbReference type="NCBI Taxonomy" id="2038154"/>
    <lineage>
        <taxon>Eukaryota</taxon>
        <taxon>Metazoa</taxon>
        <taxon>Ecdysozoa</taxon>
        <taxon>Arthropoda</taxon>
        <taxon>Hexapoda</taxon>
        <taxon>Insecta</taxon>
        <taxon>Pterygota</taxon>
        <taxon>Neoptera</taxon>
        <taxon>Endopterygota</taxon>
        <taxon>Coleoptera</taxon>
        <taxon>Polyphaga</taxon>
        <taxon>Elateriformia</taxon>
        <taxon>Elateroidea</taxon>
        <taxon>Elateridae</taxon>
        <taxon>Agrypninae</taxon>
        <taxon>Pyrophorini</taxon>
        <taxon>Ignelater</taxon>
    </lineage>
</organism>
<dbReference type="PANTHER" id="PTHR13720">
    <property type="entry name" value="WD-40 REPEAT PROTEIN"/>
    <property type="match status" value="1"/>
</dbReference>
<dbReference type="Gene3D" id="2.130.10.10">
    <property type="entry name" value="YVTN repeat-like/Quinoprotein amine dehydrogenase"/>
    <property type="match status" value="1"/>
</dbReference>
<accession>A0A8K0DC62</accession>
<dbReference type="AlphaFoldDB" id="A0A8K0DC62"/>
<dbReference type="GO" id="GO:0031514">
    <property type="term" value="C:motile cilium"/>
    <property type="evidence" value="ECO:0007669"/>
    <property type="project" value="TreeGrafter"/>
</dbReference>
<proteinExistence type="predicted"/>
<evidence type="ECO:0000256" key="5">
    <source>
        <dbReference type="ARBA" id="ARBA00040994"/>
    </source>
</evidence>
<reference evidence="6" key="1">
    <citation type="submission" date="2019-08" db="EMBL/GenBank/DDBJ databases">
        <title>The genome of the North American firefly Photinus pyralis.</title>
        <authorList>
            <consortium name="Photinus pyralis genome working group"/>
            <person name="Fallon T.R."/>
            <person name="Sander Lower S.E."/>
            <person name="Weng J.-K."/>
        </authorList>
    </citation>
    <scope>NUCLEOTIDE SEQUENCE</scope>
    <source>
        <strain evidence="6">TRF0915ILg1</strain>
        <tissue evidence="6">Whole body</tissue>
    </source>
</reference>
<comment type="subcellular location">
    <subcellularLocation>
        <location evidence="1">Cell projection</location>
        <location evidence="1">Cilium</location>
    </subcellularLocation>
</comment>
<sequence length="631" mass="73091">MKDALDFDDVSDNIADPCYLENCMCEDRSEEYEYLYTQLVPSDATLQRLPFIVRDFIVGTEDGKVAQIDYMHNQCNFFFSKADAPVTAIETHAEKPYLIIGYANGAISLYNYITRDLIIERTLEMETDKTQEDANAITYIKYSPESLHLACGRENGEIYFLDTVVLTAKTMPYQITKAKVLKLAFSLDNIYFAYYDENSTVVLMRYCTKVARWVFFGKIRSHYKPINDILFSTYLPSRFFSIGEDRYIVEYDILGSNNGNLEILNRERIEQTAIPVCFIYNPPNGNAKSEYFFVSDNQFKYKLIHDVTYMCQSVRLGPAYGCYKDSSVKKMDFIPQHDYRYLIFANDNHIGIQKFPVDGNPYKYVGIIGHPTRIADFRLCHDGKFLFTFGDNDPCVLMWSINVTSVEIMEKLGGVELEPYYCLIDGGMQGWLFKEMQDLFYYMQILHQGENTVLPRIVTDQIPVAELPDLMRACGFYPSEYEIENMIVDARYRDYAETKALNENVSFLDFVKMYINHRPAHGIHMDTLKDRFETFCLAGEGATSRSIHAESFVTTICERGEMFTASKAYTCLATLMHAIDDNEDEVNRNFTFLPEEITFENFLEEILGMDMERQPTDDENPIYLEEEDEVC</sequence>
<gene>
    <name evidence="6" type="ORF">ILUMI_03125</name>
</gene>
<keyword evidence="7" id="KW-1185">Reference proteome</keyword>
<evidence type="ECO:0000256" key="4">
    <source>
        <dbReference type="ARBA" id="ARBA00023273"/>
    </source>
</evidence>
<dbReference type="InterPro" id="IPR001680">
    <property type="entry name" value="WD40_rpt"/>
</dbReference>
<comment type="caution">
    <text evidence="6">The sequence shown here is derived from an EMBL/GenBank/DDBJ whole genome shotgun (WGS) entry which is preliminary data.</text>
</comment>
<dbReference type="PANTHER" id="PTHR13720:SF13">
    <property type="entry name" value="CILIA- AND FLAGELLA-ASSOCIATED PROTEIN 251"/>
    <property type="match status" value="1"/>
</dbReference>
<keyword evidence="4" id="KW-0966">Cell projection</keyword>
<evidence type="ECO:0000256" key="2">
    <source>
        <dbReference type="ARBA" id="ARBA00022574"/>
    </source>
</evidence>
<evidence type="ECO:0000313" key="6">
    <source>
        <dbReference type="EMBL" id="KAF2903069.1"/>
    </source>
</evidence>
<dbReference type="Gene3D" id="1.10.238.10">
    <property type="entry name" value="EF-hand"/>
    <property type="match status" value="1"/>
</dbReference>
<dbReference type="SUPFAM" id="SSF50978">
    <property type="entry name" value="WD40 repeat-like"/>
    <property type="match status" value="1"/>
</dbReference>